<protein>
    <submittedName>
        <fullName evidence="5">Flp pilus assembly complex ATPase component TadA</fullName>
    </submittedName>
</protein>
<dbReference type="SUPFAM" id="SSF52540">
    <property type="entry name" value="P-loop containing nucleoside triphosphate hydrolases"/>
    <property type="match status" value="1"/>
</dbReference>
<reference evidence="5" key="1">
    <citation type="submission" date="2022-04" db="EMBL/GenBank/DDBJ databases">
        <title>Lysobacter sp. CAU 1642 isolated from sea sand.</title>
        <authorList>
            <person name="Kim W."/>
        </authorList>
    </citation>
    <scope>NUCLEOTIDE SEQUENCE</scope>
    <source>
        <strain evidence="5">CAU 1642</strain>
    </source>
</reference>
<evidence type="ECO:0000259" key="4">
    <source>
        <dbReference type="PROSITE" id="PS00662"/>
    </source>
</evidence>
<keyword evidence="6" id="KW-1185">Reference proteome</keyword>
<dbReference type="RefSeq" id="WP_248208144.1">
    <property type="nucleotide sequence ID" value="NZ_JALNMH010000006.1"/>
</dbReference>
<feature type="domain" description="Bacterial type II secretion system protein E" evidence="4">
    <location>
        <begin position="384"/>
        <end position="398"/>
    </location>
</feature>
<dbReference type="SUPFAM" id="SSF160246">
    <property type="entry name" value="EspE N-terminal domain-like"/>
    <property type="match status" value="1"/>
</dbReference>
<accession>A0ABT0GGY9</accession>
<dbReference type="Gene3D" id="3.40.50.300">
    <property type="entry name" value="P-loop containing nucleotide triphosphate hydrolases"/>
    <property type="match status" value="1"/>
</dbReference>
<dbReference type="Gene3D" id="3.30.450.90">
    <property type="match status" value="1"/>
</dbReference>
<dbReference type="Pfam" id="PF00437">
    <property type="entry name" value="T2SSE"/>
    <property type="match status" value="1"/>
</dbReference>
<keyword evidence="2" id="KW-0547">Nucleotide-binding</keyword>
<evidence type="ECO:0000313" key="5">
    <source>
        <dbReference type="EMBL" id="MCK7593791.1"/>
    </source>
</evidence>
<evidence type="ECO:0000256" key="3">
    <source>
        <dbReference type="ARBA" id="ARBA00022840"/>
    </source>
</evidence>
<dbReference type="Pfam" id="PF05157">
    <property type="entry name" value="MshEN"/>
    <property type="match status" value="1"/>
</dbReference>
<dbReference type="InterPro" id="IPR003593">
    <property type="entry name" value="AAA+_ATPase"/>
</dbReference>
<evidence type="ECO:0000313" key="6">
    <source>
        <dbReference type="Proteomes" id="UP001431449"/>
    </source>
</evidence>
<dbReference type="PANTHER" id="PTHR30258:SF2">
    <property type="entry name" value="COMG OPERON PROTEIN 1"/>
    <property type="match status" value="1"/>
</dbReference>
<evidence type="ECO:0000256" key="2">
    <source>
        <dbReference type="ARBA" id="ARBA00022741"/>
    </source>
</evidence>
<dbReference type="CDD" id="cd01129">
    <property type="entry name" value="PulE-GspE-like"/>
    <property type="match status" value="1"/>
</dbReference>
<evidence type="ECO:0000256" key="1">
    <source>
        <dbReference type="ARBA" id="ARBA00006611"/>
    </source>
</evidence>
<organism evidence="5 6">
    <name type="scientific">Pseudomarimonas salicorniae</name>
    <dbReference type="NCBI Taxonomy" id="2933270"/>
    <lineage>
        <taxon>Bacteria</taxon>
        <taxon>Pseudomonadati</taxon>
        <taxon>Pseudomonadota</taxon>
        <taxon>Gammaproteobacteria</taxon>
        <taxon>Lysobacterales</taxon>
        <taxon>Lysobacteraceae</taxon>
        <taxon>Pseudomarimonas</taxon>
    </lineage>
</organism>
<dbReference type="EMBL" id="JALNMH010000006">
    <property type="protein sequence ID" value="MCK7593791.1"/>
    <property type="molecule type" value="Genomic_DNA"/>
</dbReference>
<comment type="similarity">
    <text evidence="1">Belongs to the GSP E family.</text>
</comment>
<dbReference type="PROSITE" id="PS00662">
    <property type="entry name" value="T2SP_E"/>
    <property type="match status" value="1"/>
</dbReference>
<dbReference type="InterPro" id="IPR037257">
    <property type="entry name" value="T2SS_E_N_sf"/>
</dbReference>
<dbReference type="InterPro" id="IPR001482">
    <property type="entry name" value="T2SS/T4SS_dom"/>
</dbReference>
<dbReference type="Proteomes" id="UP001431449">
    <property type="component" value="Unassembled WGS sequence"/>
</dbReference>
<comment type="caution">
    <text evidence="5">The sequence shown here is derived from an EMBL/GenBank/DDBJ whole genome shotgun (WGS) entry which is preliminary data.</text>
</comment>
<dbReference type="PANTHER" id="PTHR30258">
    <property type="entry name" value="TYPE II SECRETION SYSTEM PROTEIN GSPE-RELATED"/>
    <property type="match status" value="1"/>
</dbReference>
<proteinExistence type="inferred from homology"/>
<dbReference type="InterPro" id="IPR007831">
    <property type="entry name" value="T2SS_GspE_N"/>
</dbReference>
<dbReference type="SMART" id="SM00382">
    <property type="entry name" value="AAA"/>
    <property type="match status" value="1"/>
</dbReference>
<keyword evidence="3" id="KW-0067">ATP-binding</keyword>
<sequence>MATPVSRLPRQGADAASERPRLGRMLKDLGLLTATQLEYALQKQEVEQDRIGNILVGNGLVLEHDVAKVIAEQRGIPFVPASDLPQPDAGVLALFNRELCLANRFLPWRKGERGLEVLLGDSDPEEIGRLVMQRCDLPAVFHQTENSRLIQQIRQCYYFAQNPVEKLVRREIQLLASDVDNVATPARLLDHLLHFAIRERATDIHIAPSAKSWHVLFRIDGILRPMLAFPPALARLLTFVKINSQMDISEQRKPQDGSFHTVILDKPYTVRISTLVSEAGERMVLRLLPERGDMSGLLQLGYRKQDVSLLQRIFERPSGLVLITGPTGSGKSTTLHAALRMQSLIERNVLTVEDPVEYRVPGACQTEVNRRAGYDFGSALRNFLRHDPDVMLIGEIRDGETARAAVESAATGHLVLSTLHVANVFGVIPRLRPFGLGAQEIADNLVAIISQRLVRRVCPHCAQPQLFDQSTKEWLGEHHKGPGRMGAGCDACRGTGYLGRVPVYEILQVSQAIVTAIVDEQGRETLLRTARESGFQPMQEMARQLVADGQTTHEEIVRVLGEAAAEHDA</sequence>
<name>A0ABT0GGY9_9GAMM</name>
<dbReference type="InterPro" id="IPR027417">
    <property type="entry name" value="P-loop_NTPase"/>
</dbReference>
<gene>
    <name evidence="5" type="primary">tadA</name>
    <name evidence="5" type="ORF">M0G41_08920</name>
</gene>